<sequence length="259" mass="28726">MSMANAVKKIQSRSRLISMSGACVSISEQRGSRRLEMVMVCCALLSQVNNALAELPNDYLAEVSFDSKFFRGKGEVDVSRFANGNPVPTGTYRVDTFANGAWIGRDNVLFRAVTGKKNAEPCFTLKQLDGMAVDTSKFQLGASADAECRSIGEWVTDASFSFDPSDLRLDLSLPQVSLRRNARGYVDPKYWDPGINAAVLGYDFNTYQMRNDGLNSTSSYLGINSGLNIGDWQLRHLSSLTWQNSQGRQWQKIATYAQR</sequence>
<dbReference type="Gene3D" id="3.10.20.410">
    <property type="match status" value="1"/>
</dbReference>
<organism evidence="9 10">
    <name type="scientific">Pseudomonas edaphica</name>
    <dbReference type="NCBI Taxonomy" id="2006980"/>
    <lineage>
        <taxon>Bacteria</taxon>
        <taxon>Pseudomonadati</taxon>
        <taxon>Pseudomonadota</taxon>
        <taxon>Gammaproteobacteria</taxon>
        <taxon>Pseudomonadales</taxon>
        <taxon>Pseudomonadaceae</taxon>
        <taxon>Pseudomonas</taxon>
    </lineage>
</organism>
<evidence type="ECO:0000256" key="4">
    <source>
        <dbReference type="ARBA" id="ARBA00022692"/>
    </source>
</evidence>
<dbReference type="Pfam" id="PF13954">
    <property type="entry name" value="PapC_N"/>
    <property type="match status" value="1"/>
</dbReference>
<dbReference type="InterPro" id="IPR025885">
    <property type="entry name" value="PapC_N"/>
</dbReference>
<name>A0ABY2U3Q3_9PSED</name>
<dbReference type="PANTHER" id="PTHR30451:SF20">
    <property type="entry name" value="FIMBRIAE USHER"/>
    <property type="match status" value="1"/>
</dbReference>
<evidence type="ECO:0000256" key="5">
    <source>
        <dbReference type="ARBA" id="ARBA00022729"/>
    </source>
</evidence>
<dbReference type="PANTHER" id="PTHR30451">
    <property type="entry name" value="OUTER MEMBRANE USHER PROTEIN"/>
    <property type="match status" value="1"/>
</dbReference>
<proteinExistence type="inferred from homology"/>
<keyword evidence="3" id="KW-0813">Transport</keyword>
<evidence type="ECO:0000313" key="10">
    <source>
        <dbReference type="Proteomes" id="UP000304941"/>
    </source>
</evidence>
<comment type="similarity">
    <text evidence="2">Belongs to the fimbrial export usher family.</text>
</comment>
<evidence type="ECO:0000256" key="3">
    <source>
        <dbReference type="ARBA" id="ARBA00022448"/>
    </source>
</evidence>
<keyword evidence="7" id="KW-0998">Cell outer membrane</keyword>
<feature type="domain" description="PapC N-terminal" evidence="8">
    <location>
        <begin position="65"/>
        <end position="205"/>
    </location>
</feature>
<evidence type="ECO:0000256" key="7">
    <source>
        <dbReference type="ARBA" id="ARBA00023237"/>
    </source>
</evidence>
<evidence type="ECO:0000259" key="8">
    <source>
        <dbReference type="Pfam" id="PF13954"/>
    </source>
</evidence>
<dbReference type="RefSeq" id="WP_138451859.1">
    <property type="nucleotide sequence ID" value="NZ_VBVZ01000222.1"/>
</dbReference>
<dbReference type="EMBL" id="VBVZ01000222">
    <property type="protein sequence ID" value="TLG90794.1"/>
    <property type="molecule type" value="Genomic_DNA"/>
</dbReference>
<dbReference type="SUPFAM" id="SSF141729">
    <property type="entry name" value="FimD N-terminal domain-like"/>
    <property type="match status" value="1"/>
</dbReference>
<accession>A0ABY2U3Q3</accession>
<dbReference type="Proteomes" id="UP000304941">
    <property type="component" value="Unassembled WGS sequence"/>
</dbReference>
<evidence type="ECO:0000256" key="6">
    <source>
        <dbReference type="ARBA" id="ARBA00023136"/>
    </source>
</evidence>
<gene>
    <name evidence="9" type="ORF">FEM54_16055</name>
</gene>
<evidence type="ECO:0000256" key="1">
    <source>
        <dbReference type="ARBA" id="ARBA00004571"/>
    </source>
</evidence>
<keyword evidence="6" id="KW-0472">Membrane</keyword>
<dbReference type="InterPro" id="IPR000015">
    <property type="entry name" value="Fimb_usher"/>
</dbReference>
<comment type="caution">
    <text evidence="9">The sequence shown here is derived from an EMBL/GenBank/DDBJ whole genome shotgun (WGS) entry which is preliminary data.</text>
</comment>
<comment type="subcellular location">
    <subcellularLocation>
        <location evidence="1">Cell outer membrane</location>
        <topology evidence="1">Multi-pass membrane protein</topology>
    </subcellularLocation>
</comment>
<keyword evidence="10" id="KW-1185">Reference proteome</keyword>
<evidence type="ECO:0000313" key="9">
    <source>
        <dbReference type="EMBL" id="TLG90794.1"/>
    </source>
</evidence>
<keyword evidence="4" id="KW-0812">Transmembrane</keyword>
<protein>
    <submittedName>
        <fullName evidence="9">Fimbrial biogenesis outer membrane usher protein</fullName>
    </submittedName>
</protein>
<evidence type="ECO:0000256" key="2">
    <source>
        <dbReference type="ARBA" id="ARBA00008064"/>
    </source>
</evidence>
<feature type="non-terminal residue" evidence="9">
    <location>
        <position position="259"/>
    </location>
</feature>
<dbReference type="InterPro" id="IPR037224">
    <property type="entry name" value="PapC_N_sf"/>
</dbReference>
<keyword evidence="5" id="KW-0732">Signal</keyword>
<reference evidence="9 10" key="1">
    <citation type="submission" date="2019-05" db="EMBL/GenBank/DDBJ databases">
        <title>Pseudomonas edaphica sp. nov., isolated from rhizospheric soil of Cistus ladanifer L. in Spain.</title>
        <authorList>
            <person name="Peix A."/>
        </authorList>
    </citation>
    <scope>NUCLEOTIDE SEQUENCE [LARGE SCALE GENOMIC DNA]</scope>
    <source>
        <strain evidence="9 10">RD25</strain>
    </source>
</reference>